<organism evidence="1 2">
    <name type="scientific">Desulfomicrobium macestii</name>
    <dbReference type="NCBI Taxonomy" id="90731"/>
    <lineage>
        <taxon>Bacteria</taxon>
        <taxon>Pseudomonadati</taxon>
        <taxon>Thermodesulfobacteriota</taxon>
        <taxon>Desulfovibrionia</taxon>
        <taxon>Desulfovibrionales</taxon>
        <taxon>Desulfomicrobiaceae</taxon>
        <taxon>Desulfomicrobium</taxon>
    </lineage>
</organism>
<name>A0ABR9H0S7_9BACT</name>
<gene>
    <name evidence="1" type="ORF">H4684_000784</name>
</gene>
<proteinExistence type="predicted"/>
<evidence type="ECO:0000313" key="2">
    <source>
        <dbReference type="Proteomes" id="UP000639010"/>
    </source>
</evidence>
<sequence>MKKGRVRKASTERLGVVGILILNAAPDRARVAELLAEYDGIIVGQAELPCSERNMTLICVSIKVTTNVLGAFTGKLGLVDGVKVKSMLL</sequence>
<keyword evidence="2" id="KW-1185">Reference proteome</keyword>
<dbReference type="NCBIfam" id="TIGR03959">
    <property type="entry name" value="hyd_TM1266"/>
    <property type="match status" value="1"/>
</dbReference>
<dbReference type="InterPro" id="IPR023860">
    <property type="entry name" value="FeFe-hyd_TM1266"/>
</dbReference>
<evidence type="ECO:0000313" key="1">
    <source>
        <dbReference type="EMBL" id="MBE1424157.1"/>
    </source>
</evidence>
<dbReference type="RefSeq" id="WP_192622886.1">
    <property type="nucleotide sequence ID" value="NZ_JADBGG010000004.1"/>
</dbReference>
<dbReference type="Gene3D" id="3.30.70.1150">
    <property type="entry name" value="ACT-like. Chain A, domain 2"/>
    <property type="match status" value="1"/>
</dbReference>
<dbReference type="SUPFAM" id="SSF55021">
    <property type="entry name" value="ACT-like"/>
    <property type="match status" value="1"/>
</dbReference>
<dbReference type="Proteomes" id="UP000639010">
    <property type="component" value="Unassembled WGS sequence"/>
</dbReference>
<dbReference type="Pfam" id="PF21699">
    <property type="entry name" value="TM1266-like"/>
    <property type="match status" value="1"/>
</dbReference>
<dbReference type="InterPro" id="IPR045865">
    <property type="entry name" value="ACT-like_dom_sf"/>
</dbReference>
<comment type="caution">
    <text evidence="1">The sequence shown here is derived from an EMBL/GenBank/DDBJ whole genome shotgun (WGS) entry which is preliminary data.</text>
</comment>
<dbReference type="EMBL" id="JADBGG010000004">
    <property type="protein sequence ID" value="MBE1424157.1"/>
    <property type="molecule type" value="Genomic_DNA"/>
</dbReference>
<dbReference type="InterPro" id="IPR027271">
    <property type="entry name" value="Acetolactate_synth/TF_NikR_C"/>
</dbReference>
<accession>A0ABR9H0S7</accession>
<reference evidence="1 2" key="1">
    <citation type="submission" date="2020-10" db="EMBL/GenBank/DDBJ databases">
        <title>Genomic Encyclopedia of Type Strains, Phase IV (KMG-IV): sequencing the most valuable type-strain genomes for metagenomic binning, comparative biology and taxonomic classification.</title>
        <authorList>
            <person name="Goeker M."/>
        </authorList>
    </citation>
    <scope>NUCLEOTIDE SEQUENCE [LARGE SCALE GENOMIC DNA]</scope>
    <source>
        <strain evidence="1 2">DSM 4194</strain>
    </source>
</reference>
<protein>
    <submittedName>
        <fullName evidence="1">Iron-only hydrogenase system regulator</fullName>
    </submittedName>
</protein>